<dbReference type="Pfam" id="PF00963">
    <property type="entry name" value="Cohesin"/>
    <property type="match status" value="1"/>
</dbReference>
<dbReference type="AlphaFoldDB" id="A0A0L6JQK4"/>
<dbReference type="Gene3D" id="2.60.40.680">
    <property type="match status" value="1"/>
</dbReference>
<dbReference type="EMBL" id="LGTC01000001">
    <property type="protein sequence ID" value="KNY27647.1"/>
    <property type="molecule type" value="Genomic_DNA"/>
</dbReference>
<evidence type="ECO:0000256" key="4">
    <source>
        <dbReference type="SAM" id="MobiDB-lite"/>
    </source>
</evidence>
<evidence type="ECO:0000256" key="2">
    <source>
        <dbReference type="ARBA" id="ARBA00022525"/>
    </source>
</evidence>
<dbReference type="SUPFAM" id="SSF49384">
    <property type="entry name" value="Carbohydrate-binding domain"/>
    <property type="match status" value="1"/>
</dbReference>
<dbReference type="InterPro" id="IPR051465">
    <property type="entry name" value="Cell_Envelope_Struct_Comp"/>
</dbReference>
<feature type="region of interest" description="Disordered" evidence="4">
    <location>
        <begin position="174"/>
        <end position="237"/>
    </location>
</feature>
<dbReference type="GO" id="GO:0030246">
    <property type="term" value="F:carbohydrate binding"/>
    <property type="evidence" value="ECO:0007669"/>
    <property type="project" value="InterPro"/>
</dbReference>
<dbReference type="RefSeq" id="WP_036944741.1">
    <property type="nucleotide sequence ID" value="NZ_JQKC01000034.1"/>
</dbReference>
<evidence type="ECO:0000259" key="5">
    <source>
        <dbReference type="PROSITE" id="PS51272"/>
    </source>
</evidence>
<dbReference type="OrthoDB" id="174569at2"/>
<dbReference type="InterPro" id="IPR001119">
    <property type="entry name" value="SLH_dom"/>
</dbReference>
<protein>
    <submittedName>
        <fullName evidence="6">S-layer domain-containing protein</fullName>
    </submittedName>
</protein>
<sequence length="415" mass="45936" precursor="true">MLDSKKIKKACLIAFVFIYISVITAFSQGQAILKVNSGTGGQGEKVKITLILDEPENISGLQFSLKYDKKKLYVKEEDISIGTFLKSWLHGTNILNSDGEIKFAFASSNGIKDAKSIEICSVNFSILSDAEDGKTNIILESVIGGDGTNKIDIHSLKGEIDIFKKSDNTKLTPITPKPIYQSSTTQTPALQTPAPQTSTSLNPTAQNQTPQSNLSISDTPPFTKVDSDKQKPASTSFKDINGHWAQDFIEDLFKRGILLGSLDGRVRPDDYISRAEAIVLLVKSQKLEAAKECTLKFKDQLSLPDWAVGFIQTAFDRALINGYSDNTIRAGNKLTRSEMAVIVMKAFKFPQENKSKLNYKDLRSIPLWAKDYIESAYNLGIITGYSDNTFKPDNYITRGEVIKIISMCLNRSNLD</sequence>
<feature type="compositionally biased region" description="Polar residues" evidence="4">
    <location>
        <begin position="200"/>
        <end position="220"/>
    </location>
</feature>
<keyword evidence="3" id="KW-0677">Repeat</keyword>
<dbReference type="InterPro" id="IPR008965">
    <property type="entry name" value="CBM2/CBM3_carb-bd_dom_sf"/>
</dbReference>
<keyword evidence="2" id="KW-0964">Secreted</keyword>
<dbReference type="PANTHER" id="PTHR43308:SF5">
    <property type="entry name" value="S-LAYER PROTEIN _ PEPTIDOGLYCAN ENDO-BETA-N-ACETYLGLUCOSAMINIDASE"/>
    <property type="match status" value="1"/>
</dbReference>
<feature type="compositionally biased region" description="Low complexity" evidence="4">
    <location>
        <begin position="181"/>
        <end position="199"/>
    </location>
</feature>
<dbReference type="PATRIC" id="fig|398512.5.peg.3061"/>
<organism evidence="6 7">
    <name type="scientific">Pseudobacteroides cellulosolvens ATCC 35603 = DSM 2933</name>
    <dbReference type="NCBI Taxonomy" id="398512"/>
    <lineage>
        <taxon>Bacteria</taxon>
        <taxon>Bacillati</taxon>
        <taxon>Bacillota</taxon>
        <taxon>Clostridia</taxon>
        <taxon>Eubacteriales</taxon>
        <taxon>Oscillospiraceae</taxon>
        <taxon>Pseudobacteroides</taxon>
    </lineage>
</organism>
<evidence type="ECO:0000256" key="3">
    <source>
        <dbReference type="ARBA" id="ARBA00022737"/>
    </source>
</evidence>
<dbReference type="Proteomes" id="UP000036923">
    <property type="component" value="Unassembled WGS sequence"/>
</dbReference>
<keyword evidence="7" id="KW-1185">Reference proteome</keyword>
<dbReference type="GO" id="GO:0000272">
    <property type="term" value="P:polysaccharide catabolic process"/>
    <property type="evidence" value="ECO:0007669"/>
    <property type="project" value="InterPro"/>
</dbReference>
<dbReference type="STRING" id="398512.Bccel_2918"/>
<evidence type="ECO:0000313" key="6">
    <source>
        <dbReference type="EMBL" id="KNY27647.1"/>
    </source>
</evidence>
<proteinExistence type="predicted"/>
<accession>A0A0L6JQK4</accession>
<dbReference type="InterPro" id="IPR002102">
    <property type="entry name" value="Cohesin_dom"/>
</dbReference>
<comment type="subcellular location">
    <subcellularLocation>
        <location evidence="1">Secreted</location>
    </subcellularLocation>
</comment>
<name>A0A0L6JQK4_9FIRM</name>
<feature type="domain" description="SLH" evidence="5">
    <location>
        <begin position="356"/>
        <end position="415"/>
    </location>
</feature>
<reference evidence="7" key="1">
    <citation type="submission" date="2015-07" db="EMBL/GenBank/DDBJ databases">
        <title>Near-Complete Genome Sequence of the Cellulolytic Bacterium Bacteroides (Pseudobacteroides) cellulosolvens ATCC 35603.</title>
        <authorList>
            <person name="Dassa B."/>
            <person name="Utturkar S.M."/>
            <person name="Klingeman D.M."/>
            <person name="Hurt R.A."/>
            <person name="Keller M."/>
            <person name="Xu J."/>
            <person name="Reddy Y.H.K."/>
            <person name="Borovok I."/>
            <person name="Grinberg I.R."/>
            <person name="Lamed R."/>
            <person name="Zhivin O."/>
            <person name="Bayer E.A."/>
            <person name="Brown S.D."/>
        </authorList>
    </citation>
    <scope>NUCLEOTIDE SEQUENCE [LARGE SCALE GENOMIC DNA]</scope>
    <source>
        <strain evidence="7">DSM 2933</strain>
    </source>
</reference>
<gene>
    <name evidence="6" type="ORF">Bccel_2918</name>
</gene>
<feature type="domain" description="SLH" evidence="5">
    <location>
        <begin position="232"/>
        <end position="295"/>
    </location>
</feature>
<evidence type="ECO:0000313" key="7">
    <source>
        <dbReference type="Proteomes" id="UP000036923"/>
    </source>
</evidence>
<evidence type="ECO:0000256" key="1">
    <source>
        <dbReference type="ARBA" id="ARBA00004613"/>
    </source>
</evidence>
<dbReference type="PROSITE" id="PS51272">
    <property type="entry name" value="SLH"/>
    <property type="match status" value="3"/>
</dbReference>
<dbReference type="eggNOG" id="COG1520">
    <property type="taxonomic scope" value="Bacteria"/>
</dbReference>
<feature type="domain" description="SLH" evidence="5">
    <location>
        <begin position="297"/>
        <end position="355"/>
    </location>
</feature>
<dbReference type="PANTHER" id="PTHR43308">
    <property type="entry name" value="OUTER MEMBRANE PROTEIN ALPHA-RELATED"/>
    <property type="match status" value="1"/>
</dbReference>
<comment type="caution">
    <text evidence="6">The sequence shown here is derived from an EMBL/GenBank/DDBJ whole genome shotgun (WGS) entry which is preliminary data.</text>
</comment>
<dbReference type="Pfam" id="PF00395">
    <property type="entry name" value="SLH"/>
    <property type="match status" value="3"/>
</dbReference>
<dbReference type="GO" id="GO:0005576">
    <property type="term" value="C:extracellular region"/>
    <property type="evidence" value="ECO:0007669"/>
    <property type="project" value="UniProtKB-SubCell"/>
</dbReference>